<evidence type="ECO:0000256" key="1">
    <source>
        <dbReference type="SAM" id="MobiDB-lite"/>
    </source>
</evidence>
<dbReference type="Proteomes" id="UP001595855">
    <property type="component" value="Unassembled WGS sequence"/>
</dbReference>
<sequence>MTLRLTPDPGLRRLSDGRTLLGGTPYRVLRLNPPAARLVSAWFDGGAVRDLPQHRRLARRLTDLGMAHPDHGEPRLTAADVTAVVPVRDHPGGDRLPHLLDTLAGVVVVDDGSAAPVAGAAVRHPVSRGPAAARNSGWPLARTELVAFLDADVEPDEGWLDALLPHFEDPDVVAVAPRIRSSPGPSTLERYETERSPLDLGPLPATVRPGSRVSYVPTAALVIRVRALREAAGFDERLRYGEDVDLIWRLTAAGHTVRYEPSSVVHHLPRATWPALLRQRFGYGSSAAPLALRHSKAAAPVKASPWSLAAWAALAAGRPGTALLTALTTAALLPRKLEPVGVPAKDSLELALRGHWGVGRQLADAATRAWWPAAVPVLAATGRGRLLLTAAVARHAVDWHKQRPAVGLPSWTAARVADDLAYGAGVWWGALRHRTTAPLRPDAADWPGRTGVCRS</sequence>
<feature type="domain" description="Glycosyltransferase 2-like" evidence="2">
    <location>
        <begin position="106"/>
        <end position="210"/>
    </location>
</feature>
<dbReference type="EMBL" id="JBHSJO010000003">
    <property type="protein sequence ID" value="MFC5020433.1"/>
    <property type="molecule type" value="Genomic_DNA"/>
</dbReference>
<accession>A0ABV9X6Q0</accession>
<dbReference type="SUPFAM" id="SSF53448">
    <property type="entry name" value="Nucleotide-diphospho-sugar transferases"/>
    <property type="match status" value="1"/>
</dbReference>
<gene>
    <name evidence="3" type="primary">mftF</name>
    <name evidence="3" type="ORF">ACFPRC_37085</name>
</gene>
<reference evidence="4" key="1">
    <citation type="journal article" date="2019" name="Int. J. Syst. Evol. Microbiol.">
        <title>The Global Catalogue of Microorganisms (GCM) 10K type strain sequencing project: providing services to taxonomists for standard genome sequencing and annotation.</title>
        <authorList>
            <consortium name="The Broad Institute Genomics Platform"/>
            <consortium name="The Broad Institute Genome Sequencing Center for Infectious Disease"/>
            <person name="Wu L."/>
            <person name="Ma J."/>
        </authorList>
    </citation>
    <scope>NUCLEOTIDE SEQUENCE [LARGE SCALE GENOMIC DNA]</scope>
    <source>
        <strain evidence="4">CGMCC 4.1542</strain>
    </source>
</reference>
<proteinExistence type="predicted"/>
<dbReference type="PANTHER" id="PTHR43646:SF6">
    <property type="entry name" value="PRE-MYCOFACTOCIN GLYCOSYLTRANSFERASE"/>
    <property type="match status" value="1"/>
</dbReference>
<comment type="caution">
    <text evidence="3">The sequence shown here is derived from an EMBL/GenBank/DDBJ whole genome shotgun (WGS) entry which is preliminary data.</text>
</comment>
<dbReference type="InterPro" id="IPR029044">
    <property type="entry name" value="Nucleotide-diphossugar_trans"/>
</dbReference>
<dbReference type="PANTHER" id="PTHR43646">
    <property type="entry name" value="GLYCOSYLTRANSFERASE"/>
    <property type="match status" value="1"/>
</dbReference>
<dbReference type="NCBIfam" id="TIGR03965">
    <property type="entry name" value="mycofact_glyco"/>
    <property type="match status" value="1"/>
</dbReference>
<dbReference type="InterPro" id="IPR023981">
    <property type="entry name" value="MftF"/>
</dbReference>
<name>A0ABV9X6Q0_9ACTN</name>
<dbReference type="InterPro" id="IPR001173">
    <property type="entry name" value="Glyco_trans_2-like"/>
</dbReference>
<dbReference type="Gene3D" id="3.90.550.10">
    <property type="entry name" value="Spore Coat Polysaccharide Biosynthesis Protein SpsA, Chain A"/>
    <property type="match status" value="1"/>
</dbReference>
<protein>
    <submittedName>
        <fullName evidence="3">Mycofactocin biosynthesis glycosyltransferase MftF</fullName>
    </submittedName>
</protein>
<dbReference type="Pfam" id="PF00535">
    <property type="entry name" value="Glycos_transf_2"/>
    <property type="match status" value="1"/>
</dbReference>
<evidence type="ECO:0000259" key="2">
    <source>
        <dbReference type="Pfam" id="PF00535"/>
    </source>
</evidence>
<keyword evidence="4" id="KW-1185">Reference proteome</keyword>
<dbReference type="RefSeq" id="WP_344505308.1">
    <property type="nucleotide sequence ID" value="NZ_BAAATN010000029.1"/>
</dbReference>
<feature type="region of interest" description="Disordered" evidence="1">
    <location>
        <begin position="183"/>
        <end position="203"/>
    </location>
</feature>
<organism evidence="3 4">
    <name type="scientific">Streptomyces lienomycini</name>
    <dbReference type="NCBI Taxonomy" id="284035"/>
    <lineage>
        <taxon>Bacteria</taxon>
        <taxon>Bacillati</taxon>
        <taxon>Actinomycetota</taxon>
        <taxon>Actinomycetes</taxon>
        <taxon>Kitasatosporales</taxon>
        <taxon>Streptomycetaceae</taxon>
        <taxon>Streptomyces</taxon>
    </lineage>
</organism>
<evidence type="ECO:0000313" key="4">
    <source>
        <dbReference type="Proteomes" id="UP001595855"/>
    </source>
</evidence>
<evidence type="ECO:0000313" key="3">
    <source>
        <dbReference type="EMBL" id="MFC5020433.1"/>
    </source>
</evidence>